<evidence type="ECO:0008006" key="14">
    <source>
        <dbReference type="Google" id="ProtNLM"/>
    </source>
</evidence>
<dbReference type="SMART" id="SM00184">
    <property type="entry name" value="RING"/>
    <property type="match status" value="1"/>
</dbReference>
<feature type="coiled-coil region" evidence="8">
    <location>
        <begin position="805"/>
        <end position="839"/>
    </location>
</feature>
<proteinExistence type="predicted"/>
<evidence type="ECO:0000256" key="9">
    <source>
        <dbReference type="SAM" id="MobiDB-lite"/>
    </source>
</evidence>
<evidence type="ECO:0000256" key="6">
    <source>
        <dbReference type="ARBA" id="ARBA00022840"/>
    </source>
</evidence>
<evidence type="ECO:0000256" key="8">
    <source>
        <dbReference type="SAM" id="Coils"/>
    </source>
</evidence>
<dbReference type="InterPro" id="IPR000330">
    <property type="entry name" value="SNF2_N"/>
</dbReference>
<organism evidence="12 13">
    <name type="scientific">Coprinopsis marcescibilis</name>
    <name type="common">Agaric fungus</name>
    <name type="synonym">Psathyrella marcescibilis</name>
    <dbReference type="NCBI Taxonomy" id="230819"/>
    <lineage>
        <taxon>Eukaryota</taxon>
        <taxon>Fungi</taxon>
        <taxon>Dikarya</taxon>
        <taxon>Basidiomycota</taxon>
        <taxon>Agaricomycotina</taxon>
        <taxon>Agaricomycetes</taxon>
        <taxon>Agaricomycetidae</taxon>
        <taxon>Agaricales</taxon>
        <taxon>Agaricineae</taxon>
        <taxon>Psathyrellaceae</taxon>
        <taxon>Coprinopsis</taxon>
    </lineage>
</organism>
<dbReference type="GO" id="GO:0016787">
    <property type="term" value="F:hydrolase activity"/>
    <property type="evidence" value="ECO:0007669"/>
    <property type="project" value="UniProtKB-KW"/>
</dbReference>
<dbReference type="STRING" id="230819.A0A5C3LEM5"/>
<protein>
    <recommendedName>
        <fullName evidence="14">RING-type domain-containing protein</fullName>
    </recommendedName>
</protein>
<gene>
    <name evidence="12" type="ORF">FA15DRAFT_666880</name>
</gene>
<evidence type="ECO:0000256" key="5">
    <source>
        <dbReference type="ARBA" id="ARBA00022833"/>
    </source>
</evidence>
<keyword evidence="4" id="KW-0378">Hydrolase</keyword>
<dbReference type="Pfam" id="PF00097">
    <property type="entry name" value="zf-C3HC4"/>
    <property type="match status" value="1"/>
</dbReference>
<dbReference type="Pfam" id="PF00176">
    <property type="entry name" value="SNF2-rel_dom"/>
    <property type="match status" value="1"/>
</dbReference>
<evidence type="ECO:0000256" key="1">
    <source>
        <dbReference type="ARBA" id="ARBA00022723"/>
    </source>
</evidence>
<dbReference type="InterPro" id="IPR001650">
    <property type="entry name" value="Helicase_C-like"/>
</dbReference>
<feature type="region of interest" description="Disordered" evidence="9">
    <location>
        <begin position="1602"/>
        <end position="1659"/>
    </location>
</feature>
<dbReference type="PROSITE" id="PS50089">
    <property type="entry name" value="ZF_RING_2"/>
    <property type="match status" value="1"/>
</dbReference>
<dbReference type="GO" id="GO:0061630">
    <property type="term" value="F:ubiquitin protein ligase activity"/>
    <property type="evidence" value="ECO:0007669"/>
    <property type="project" value="TreeGrafter"/>
</dbReference>
<dbReference type="Proteomes" id="UP000307440">
    <property type="component" value="Unassembled WGS sequence"/>
</dbReference>
<dbReference type="GO" id="GO:0005634">
    <property type="term" value="C:nucleus"/>
    <property type="evidence" value="ECO:0007669"/>
    <property type="project" value="TreeGrafter"/>
</dbReference>
<dbReference type="EMBL" id="ML210169">
    <property type="protein sequence ID" value="TFK26931.1"/>
    <property type="molecule type" value="Genomic_DNA"/>
</dbReference>
<dbReference type="GO" id="GO:0006974">
    <property type="term" value="P:DNA damage response"/>
    <property type="evidence" value="ECO:0007669"/>
    <property type="project" value="TreeGrafter"/>
</dbReference>
<evidence type="ECO:0000256" key="4">
    <source>
        <dbReference type="ARBA" id="ARBA00022801"/>
    </source>
</evidence>
<keyword evidence="5" id="KW-0862">Zinc</keyword>
<dbReference type="Gene3D" id="3.40.50.10810">
    <property type="entry name" value="Tandem AAA-ATPase domain"/>
    <property type="match status" value="2"/>
</dbReference>
<dbReference type="OrthoDB" id="5330228at2759"/>
<dbReference type="PROSITE" id="PS00518">
    <property type="entry name" value="ZF_RING_1"/>
    <property type="match status" value="1"/>
</dbReference>
<feature type="compositionally biased region" description="Basic and acidic residues" evidence="9">
    <location>
        <begin position="861"/>
        <end position="874"/>
    </location>
</feature>
<feature type="region of interest" description="Disordered" evidence="9">
    <location>
        <begin position="36"/>
        <end position="78"/>
    </location>
</feature>
<feature type="compositionally biased region" description="Low complexity" evidence="9">
    <location>
        <begin position="851"/>
        <end position="860"/>
    </location>
</feature>
<feature type="region of interest" description="Disordered" evidence="9">
    <location>
        <begin position="469"/>
        <end position="496"/>
    </location>
</feature>
<dbReference type="InterPro" id="IPR014001">
    <property type="entry name" value="Helicase_ATP-bd"/>
</dbReference>
<dbReference type="InterPro" id="IPR018957">
    <property type="entry name" value="Znf_C3HC4_RING-type"/>
</dbReference>
<dbReference type="Pfam" id="PF26021">
    <property type="entry name" value="Ferritin_C144_05"/>
    <property type="match status" value="1"/>
</dbReference>
<dbReference type="SUPFAM" id="SSF52540">
    <property type="entry name" value="P-loop containing nucleoside triphosphate hydrolases"/>
    <property type="match status" value="2"/>
</dbReference>
<feature type="compositionally biased region" description="Polar residues" evidence="9">
    <location>
        <begin position="1606"/>
        <end position="1629"/>
    </location>
</feature>
<dbReference type="PROSITE" id="PS51192">
    <property type="entry name" value="HELICASE_ATP_BIND_1"/>
    <property type="match status" value="1"/>
</dbReference>
<feature type="compositionally biased region" description="Basic and acidic residues" evidence="9">
    <location>
        <begin position="896"/>
        <end position="907"/>
    </location>
</feature>
<reference evidence="12 13" key="1">
    <citation type="journal article" date="2019" name="Nat. Ecol. Evol.">
        <title>Megaphylogeny resolves global patterns of mushroom evolution.</title>
        <authorList>
            <person name="Varga T."/>
            <person name="Krizsan K."/>
            <person name="Foldi C."/>
            <person name="Dima B."/>
            <person name="Sanchez-Garcia M."/>
            <person name="Sanchez-Ramirez S."/>
            <person name="Szollosi G.J."/>
            <person name="Szarkandi J.G."/>
            <person name="Papp V."/>
            <person name="Albert L."/>
            <person name="Andreopoulos W."/>
            <person name="Angelini C."/>
            <person name="Antonin V."/>
            <person name="Barry K.W."/>
            <person name="Bougher N.L."/>
            <person name="Buchanan P."/>
            <person name="Buyck B."/>
            <person name="Bense V."/>
            <person name="Catcheside P."/>
            <person name="Chovatia M."/>
            <person name="Cooper J."/>
            <person name="Damon W."/>
            <person name="Desjardin D."/>
            <person name="Finy P."/>
            <person name="Geml J."/>
            <person name="Haridas S."/>
            <person name="Hughes K."/>
            <person name="Justo A."/>
            <person name="Karasinski D."/>
            <person name="Kautmanova I."/>
            <person name="Kiss B."/>
            <person name="Kocsube S."/>
            <person name="Kotiranta H."/>
            <person name="LaButti K.M."/>
            <person name="Lechner B.E."/>
            <person name="Liimatainen K."/>
            <person name="Lipzen A."/>
            <person name="Lukacs Z."/>
            <person name="Mihaltcheva S."/>
            <person name="Morgado L.N."/>
            <person name="Niskanen T."/>
            <person name="Noordeloos M.E."/>
            <person name="Ohm R.A."/>
            <person name="Ortiz-Santana B."/>
            <person name="Ovrebo C."/>
            <person name="Racz N."/>
            <person name="Riley R."/>
            <person name="Savchenko A."/>
            <person name="Shiryaev A."/>
            <person name="Soop K."/>
            <person name="Spirin V."/>
            <person name="Szebenyi C."/>
            <person name="Tomsovsky M."/>
            <person name="Tulloss R.E."/>
            <person name="Uehling J."/>
            <person name="Grigoriev I.V."/>
            <person name="Vagvolgyi C."/>
            <person name="Papp T."/>
            <person name="Martin F.M."/>
            <person name="Miettinen O."/>
            <person name="Hibbett D.S."/>
            <person name="Nagy L.G."/>
        </authorList>
    </citation>
    <scope>NUCLEOTIDE SEQUENCE [LARGE SCALE GENOMIC DNA]</scope>
    <source>
        <strain evidence="12 13">CBS 121175</strain>
    </source>
</reference>
<keyword evidence="2" id="KW-0547">Nucleotide-binding</keyword>
<evidence type="ECO:0000256" key="7">
    <source>
        <dbReference type="PROSITE-ProRule" id="PRU00175"/>
    </source>
</evidence>
<dbReference type="GO" id="GO:0000209">
    <property type="term" value="P:protein polyubiquitination"/>
    <property type="evidence" value="ECO:0007669"/>
    <property type="project" value="TreeGrafter"/>
</dbReference>
<evidence type="ECO:0000256" key="3">
    <source>
        <dbReference type="ARBA" id="ARBA00022771"/>
    </source>
</evidence>
<keyword evidence="3 7" id="KW-0863">Zinc-finger</keyword>
<dbReference type="InterPro" id="IPR013083">
    <property type="entry name" value="Znf_RING/FYVE/PHD"/>
</dbReference>
<dbReference type="InterPro" id="IPR038718">
    <property type="entry name" value="SNF2-like_sf"/>
</dbReference>
<dbReference type="InterPro" id="IPR049730">
    <property type="entry name" value="SNF2/RAD54-like_C"/>
</dbReference>
<feature type="compositionally biased region" description="Acidic residues" evidence="9">
    <location>
        <begin position="875"/>
        <end position="895"/>
    </location>
</feature>
<dbReference type="PANTHER" id="PTHR45865">
    <property type="entry name" value="E3 UBIQUITIN-PROTEIN LIGASE SHPRH FAMILY MEMBER"/>
    <property type="match status" value="1"/>
</dbReference>
<dbReference type="InterPro" id="IPR052583">
    <property type="entry name" value="ATP-helicase/E3_Ub-Ligase"/>
</dbReference>
<keyword evidence="1" id="KW-0479">Metal-binding</keyword>
<dbReference type="CDD" id="cd18793">
    <property type="entry name" value="SF2_C_SNF"/>
    <property type="match status" value="1"/>
</dbReference>
<dbReference type="SMART" id="SM00487">
    <property type="entry name" value="DEXDc"/>
    <property type="match status" value="1"/>
</dbReference>
<dbReference type="GO" id="GO:0005524">
    <property type="term" value="F:ATP binding"/>
    <property type="evidence" value="ECO:0007669"/>
    <property type="project" value="InterPro"/>
</dbReference>
<evidence type="ECO:0000256" key="2">
    <source>
        <dbReference type="ARBA" id="ARBA00022741"/>
    </source>
</evidence>
<keyword evidence="8" id="KW-0175">Coiled coil</keyword>
<dbReference type="PANTHER" id="PTHR45865:SF1">
    <property type="entry name" value="E3 UBIQUITIN-PROTEIN LIGASE SHPRH"/>
    <property type="match status" value="1"/>
</dbReference>
<feature type="domain" description="Helicase ATP-binding" evidence="11">
    <location>
        <begin position="369"/>
        <end position="630"/>
    </location>
</feature>
<name>A0A5C3LEM5_COPMA</name>
<dbReference type="InterPro" id="IPR017907">
    <property type="entry name" value="Znf_RING_CS"/>
</dbReference>
<evidence type="ECO:0000313" key="13">
    <source>
        <dbReference type="Proteomes" id="UP000307440"/>
    </source>
</evidence>
<feature type="domain" description="RING-type" evidence="10">
    <location>
        <begin position="1292"/>
        <end position="1332"/>
    </location>
</feature>
<keyword evidence="6" id="KW-0067">ATP-binding</keyword>
<keyword evidence="13" id="KW-1185">Reference proteome</keyword>
<dbReference type="Pfam" id="PF00271">
    <property type="entry name" value="Helicase_C"/>
    <property type="match status" value="1"/>
</dbReference>
<dbReference type="SUPFAM" id="SSF57850">
    <property type="entry name" value="RING/U-box"/>
    <property type="match status" value="1"/>
</dbReference>
<evidence type="ECO:0000259" key="10">
    <source>
        <dbReference type="PROSITE" id="PS50089"/>
    </source>
</evidence>
<dbReference type="GO" id="GO:0008270">
    <property type="term" value="F:zinc ion binding"/>
    <property type="evidence" value="ECO:0007669"/>
    <property type="project" value="UniProtKB-KW"/>
</dbReference>
<sequence>MLDTISNHLESIHLRSGPRNYGPDLNLALLEELTRRATKSATKSSKKRTRSPDALDRHSKRSRTTDGASTYETQDPAPRHVDAFYPHLARIHRRFALDPIEGKCAEIPVLRHVLDIQYSDMEAGSNFAELVQETQSNVPETTTLHISNIKVIEHNSRCVAVAGENQWLLLLPTLVQDADDYDYDNTMGVSDLVTTCLILRDADKITLSGKISLVLNPPGAEVPFRLQVEFIVKLRFPNIFASLSRKEPRKSVLLVENAQRRLFAHIYGQNYESGPEANISQFYTVLHAARKLPSMMADDAMQPALLNPTLLPFQRRSVGWLLEREGMEVKSDGTVVPGSNATFSFWDTITEGNQTFHYNRLQGKLSQEPPPQTPAFGGILAEEPGLGKTLETISLILLNPAPESRNPSVTRWDPEARLDVKAVKTSLIVTPPALASQWIDEISAHAPSLKILVYDGWSKVKVPITRQAPSTATVTPISESKSKIKGKGKAPSKTAAKVEETVANAVRFDGSEMTKDADGNLLDWCEFVHQFDIVVTTYQVLRSDFNVARAVPVRPRREDVVYANVNRPRSPLVLVEWNRVIMDEVQMVGGGKTEDMVSLIPRLSSFAVSGTPARAQISDMIHVLKFLRVDDAIGSTRHWQRLLKAGYAHEFAAFFQTYGVRTTKASVKEELTIPQQTRYLVSVELGKVERHVYDQTMEQMLLELGLDARGVAASEGWEVDATLLRSSVRRLRGICTHPQVGQLLRKGELYKKGALKSMDAVLENMRDHNWRNVMDHWKSKIQAIIRYAQLVQQNDDAPDRLRIAREALDLALAETNNLVDEINKQLTEHRARGEVLKKEATALRLERAKALASGATASSSADKDKDKGKGRAMDQEDEDSGSDSGDEDDYGEEEQDKGIPKTLAGKEHRTKTATFKMRLREAKLLMHRVKFLHGDVYHMLGHEFSAKEDEAYADAEGIRRDLLKVTEEDATRAMNILQENTKSKIPTLREMEITVPYLLQGGIRSDELMEEANTLIDDVLNAQSRLLSEWRARIMELLTEKLNAGDEADGQEYQRNLDNQSEAEVYMQAYGALLADRREALVNERTLLAAHDAREKRLRHTKAAMKAATALDQIKQMQNFDSEHLQMPQDFEMHPEHQVLYKQLSDQRKALVAELNGRAIKSVLVELNGINARITSKNDPEKQIVHDAIVELRSLISSQGVVHDKLDADLTLIRKAFNERILYFRQLQEISDSVAEVDWEEPTLEVAIEVARADRAEHDEKLNTNRARHRYLVNLAVNSKGGTSADDEENVCILCRCDFIRGFITQCAHIFCEGCMKAWLSRREGKTCPVCRVRVDPDTVQRFTTTTGEEAPRQPINGEAAPQSHRKIVYNNIDTDLYDQIQKVESYGDFGSKIQMLVRHLLYLQTSDTGAKSIVFSAWADSLHIVELALNRNGIKCLRIDQNSKGESAAKKFRTDPEILVLLLHGERENAGLNVTCASRVFLLESVVHHSFELQAIARIDRMGQTRPTEVFCYYAEDTVERNILDLAARKGLSLYTKENSTGTLDVSSFSAEQDKAIVDSPAKKMLKGDFILKVDDMLACLFPHMYEELEFLIPPDSVSEDTEMTEMTSLTSDLAPTTNQTTPMSEPSNPFEVQPVAGPSREGNAVAGPSRPRRTRRR</sequence>
<dbReference type="InterPro" id="IPR059033">
    <property type="entry name" value="C144_05_dom"/>
</dbReference>
<feature type="region of interest" description="Disordered" evidence="9">
    <location>
        <begin position="851"/>
        <end position="909"/>
    </location>
</feature>
<evidence type="ECO:0000313" key="12">
    <source>
        <dbReference type="EMBL" id="TFK26931.1"/>
    </source>
</evidence>
<dbReference type="InterPro" id="IPR001841">
    <property type="entry name" value="Znf_RING"/>
</dbReference>
<dbReference type="InterPro" id="IPR027417">
    <property type="entry name" value="P-loop_NTPase"/>
</dbReference>
<dbReference type="Gene3D" id="3.30.40.10">
    <property type="entry name" value="Zinc/RING finger domain, C3HC4 (zinc finger)"/>
    <property type="match status" value="1"/>
</dbReference>
<dbReference type="Gene3D" id="3.40.50.300">
    <property type="entry name" value="P-loop containing nucleotide triphosphate hydrolases"/>
    <property type="match status" value="2"/>
</dbReference>
<accession>A0A5C3LEM5</accession>
<evidence type="ECO:0000259" key="11">
    <source>
        <dbReference type="PROSITE" id="PS51192"/>
    </source>
</evidence>